<feature type="non-terminal residue" evidence="1">
    <location>
        <position position="49"/>
    </location>
</feature>
<dbReference type="AlphaFoldDB" id="A0A0B7B786"/>
<accession>A0A0B7B786</accession>
<gene>
    <name evidence="1" type="primary">ORF163620</name>
</gene>
<proteinExistence type="predicted"/>
<name>A0A0B7B786_9EUPU</name>
<sequence>MPLLFSEHIKLTLIKHLLSVHVRISNPCLPAQHVRSTLDDGDMLFNSVG</sequence>
<reference evidence="1" key="1">
    <citation type="submission" date="2014-12" db="EMBL/GenBank/DDBJ databases">
        <title>Insight into the proteome of Arion vulgaris.</title>
        <authorList>
            <person name="Aradska J."/>
            <person name="Bulat T."/>
            <person name="Smidak R."/>
            <person name="Sarate P."/>
            <person name="Gangsoo J."/>
            <person name="Sialana F."/>
            <person name="Bilban M."/>
            <person name="Lubec G."/>
        </authorList>
    </citation>
    <scope>NUCLEOTIDE SEQUENCE</scope>
    <source>
        <tissue evidence="1">Skin</tissue>
    </source>
</reference>
<protein>
    <submittedName>
        <fullName evidence="1">Uncharacterized protein</fullName>
    </submittedName>
</protein>
<evidence type="ECO:0000313" key="1">
    <source>
        <dbReference type="EMBL" id="CEK88176.1"/>
    </source>
</evidence>
<organism evidence="1">
    <name type="scientific">Arion vulgaris</name>
    <dbReference type="NCBI Taxonomy" id="1028688"/>
    <lineage>
        <taxon>Eukaryota</taxon>
        <taxon>Metazoa</taxon>
        <taxon>Spiralia</taxon>
        <taxon>Lophotrochozoa</taxon>
        <taxon>Mollusca</taxon>
        <taxon>Gastropoda</taxon>
        <taxon>Heterobranchia</taxon>
        <taxon>Euthyneura</taxon>
        <taxon>Panpulmonata</taxon>
        <taxon>Eupulmonata</taxon>
        <taxon>Stylommatophora</taxon>
        <taxon>Helicina</taxon>
        <taxon>Arionoidea</taxon>
        <taxon>Arionidae</taxon>
        <taxon>Arion</taxon>
    </lineage>
</organism>
<dbReference type="EMBL" id="HACG01041311">
    <property type="protein sequence ID" value="CEK88176.1"/>
    <property type="molecule type" value="Transcribed_RNA"/>
</dbReference>